<dbReference type="Proteomes" id="UP001159363">
    <property type="component" value="Chromosome 2"/>
</dbReference>
<accession>A0ABQ9I6E0</accession>
<organism evidence="1 2">
    <name type="scientific">Dryococelus australis</name>
    <dbReference type="NCBI Taxonomy" id="614101"/>
    <lineage>
        <taxon>Eukaryota</taxon>
        <taxon>Metazoa</taxon>
        <taxon>Ecdysozoa</taxon>
        <taxon>Arthropoda</taxon>
        <taxon>Hexapoda</taxon>
        <taxon>Insecta</taxon>
        <taxon>Pterygota</taxon>
        <taxon>Neoptera</taxon>
        <taxon>Polyneoptera</taxon>
        <taxon>Phasmatodea</taxon>
        <taxon>Verophasmatodea</taxon>
        <taxon>Anareolatae</taxon>
        <taxon>Phasmatidae</taxon>
        <taxon>Eurycanthinae</taxon>
        <taxon>Dryococelus</taxon>
    </lineage>
</organism>
<dbReference type="EMBL" id="JARBHB010000002">
    <property type="protein sequence ID" value="KAJ8891834.1"/>
    <property type="molecule type" value="Genomic_DNA"/>
</dbReference>
<gene>
    <name evidence="1" type="ORF">PR048_004388</name>
</gene>
<evidence type="ECO:0000313" key="1">
    <source>
        <dbReference type="EMBL" id="KAJ8891834.1"/>
    </source>
</evidence>
<name>A0ABQ9I6E0_9NEOP</name>
<evidence type="ECO:0000313" key="2">
    <source>
        <dbReference type="Proteomes" id="UP001159363"/>
    </source>
</evidence>
<proteinExistence type="predicted"/>
<sequence length="727" mass="81432">MLDNAAGRSVFLGDLPFTPPLHSGTALYSLQFTLIGSQDLHSLTSFKGLPAEKTYNTIVRGITQAKNEGLHSSSISTDKNAATADAMVYSLFVMIYVSVRTLVNVFHYETVRKDDKTESVACGELLQVSLELHGGYWLLLHVPRMYSSEQALAYLAAVHHTPLLRSVIACWLNFTALYTLEPASFLNWLQPRCEVTPFLSELYAIGAHDCEVFIYWRRVTQGVSNEVWSNDKRVAKAAIALANILSYVTLRVSYTRASMNPHKKNSSGLRSGDRAGHATGPPLPIHTVLQIPFAYVAGPRAAYHRGNLEMKIAGIDSTCAQLRHQVRPNEMITHNGHLDVHRQSVLVSYDAGCMRIGIVPHVTVSAIKITYFREYHFISKQCNGSKMRSYCALLQKRCDKSRRGAKSAAMNVRRTYEVWLQIARLGDGRTYDGRVDDGQTRRTVVNPAQHAMQWNGAHPFRAQWRGYLLAGFPLQHLVFILPNLVRGPSSGHQTHLLRMFSGEVAAALETSRGTIVPQLALFAMLTCSRMLATCSEVWVCYSSVFSSLREGNFSIDNESGGNHDAHLYSAPLRNSKLAQTSAVRSGPEPGPSVRRRRFIHLVAGGTDEIYWTRAAALRKQKKHKSGKKVWVREKEKELGTWDDFCNFGSLDSPRGRKACIAISFCNVVHSVRRVARHDEEYKSFLIHNYWSDDRIGWAYDDLSCFSLAVGRFVVHVGAIRHIRHKAS</sequence>
<protein>
    <submittedName>
        <fullName evidence="1">Uncharacterized protein</fullName>
    </submittedName>
</protein>
<keyword evidence="2" id="KW-1185">Reference proteome</keyword>
<reference evidence="1 2" key="1">
    <citation type="submission" date="2023-02" db="EMBL/GenBank/DDBJ databases">
        <title>LHISI_Scaffold_Assembly.</title>
        <authorList>
            <person name="Stuart O.P."/>
            <person name="Cleave R."/>
            <person name="Magrath M.J.L."/>
            <person name="Mikheyev A.S."/>
        </authorList>
    </citation>
    <scope>NUCLEOTIDE SEQUENCE [LARGE SCALE GENOMIC DNA]</scope>
    <source>
        <strain evidence="1">Daus_M_001</strain>
        <tissue evidence="1">Leg muscle</tissue>
    </source>
</reference>
<comment type="caution">
    <text evidence="1">The sequence shown here is derived from an EMBL/GenBank/DDBJ whole genome shotgun (WGS) entry which is preliminary data.</text>
</comment>